<feature type="compositionally biased region" description="Basic and acidic residues" evidence="1">
    <location>
        <begin position="1"/>
        <end position="19"/>
    </location>
</feature>
<keyword evidence="3" id="KW-1185">Reference proteome</keyword>
<dbReference type="Proteomes" id="UP001345219">
    <property type="component" value="Chromosome 3"/>
</dbReference>
<dbReference type="EMBL" id="JAXIOK010000006">
    <property type="protein sequence ID" value="KAK4768046.1"/>
    <property type="molecule type" value="Genomic_DNA"/>
</dbReference>
<accession>A0AAN7QHB7</accession>
<gene>
    <name evidence="2" type="ORF">SAY87_003187</name>
</gene>
<name>A0AAN7QHB7_9MYRT</name>
<feature type="region of interest" description="Disordered" evidence="1">
    <location>
        <begin position="1"/>
        <end position="29"/>
    </location>
</feature>
<evidence type="ECO:0000313" key="2">
    <source>
        <dbReference type="EMBL" id="KAK4768046.1"/>
    </source>
</evidence>
<protein>
    <submittedName>
        <fullName evidence="2">Uncharacterized protein</fullName>
    </submittedName>
</protein>
<organism evidence="2 3">
    <name type="scientific">Trapa incisa</name>
    <dbReference type="NCBI Taxonomy" id="236973"/>
    <lineage>
        <taxon>Eukaryota</taxon>
        <taxon>Viridiplantae</taxon>
        <taxon>Streptophyta</taxon>
        <taxon>Embryophyta</taxon>
        <taxon>Tracheophyta</taxon>
        <taxon>Spermatophyta</taxon>
        <taxon>Magnoliopsida</taxon>
        <taxon>eudicotyledons</taxon>
        <taxon>Gunneridae</taxon>
        <taxon>Pentapetalae</taxon>
        <taxon>rosids</taxon>
        <taxon>malvids</taxon>
        <taxon>Myrtales</taxon>
        <taxon>Lythraceae</taxon>
        <taxon>Trapa</taxon>
    </lineage>
</organism>
<sequence>MTEPDVGRFRLELDEREECRDESEESDELKRLESVMELLPLVESDTSLGPANDDDASESRERLLFRLFLP</sequence>
<evidence type="ECO:0000313" key="3">
    <source>
        <dbReference type="Proteomes" id="UP001345219"/>
    </source>
</evidence>
<dbReference type="AlphaFoldDB" id="A0AAN7QHB7"/>
<comment type="caution">
    <text evidence="2">The sequence shown here is derived from an EMBL/GenBank/DDBJ whole genome shotgun (WGS) entry which is preliminary data.</text>
</comment>
<reference evidence="2 3" key="1">
    <citation type="journal article" date="2023" name="Hortic Res">
        <title>Pangenome of water caltrop reveals structural variations and asymmetric subgenome divergence after allopolyploidization.</title>
        <authorList>
            <person name="Zhang X."/>
            <person name="Chen Y."/>
            <person name="Wang L."/>
            <person name="Yuan Y."/>
            <person name="Fang M."/>
            <person name="Shi L."/>
            <person name="Lu R."/>
            <person name="Comes H.P."/>
            <person name="Ma Y."/>
            <person name="Chen Y."/>
            <person name="Huang G."/>
            <person name="Zhou Y."/>
            <person name="Zheng Z."/>
            <person name="Qiu Y."/>
        </authorList>
    </citation>
    <scope>NUCLEOTIDE SEQUENCE [LARGE SCALE GENOMIC DNA]</scope>
    <source>
        <tissue evidence="2">Roots</tissue>
    </source>
</reference>
<proteinExistence type="predicted"/>
<evidence type="ECO:0000256" key="1">
    <source>
        <dbReference type="SAM" id="MobiDB-lite"/>
    </source>
</evidence>